<evidence type="ECO:0000259" key="8">
    <source>
        <dbReference type="PROSITE" id="PS50850"/>
    </source>
</evidence>
<feature type="transmembrane region" description="Helical" evidence="7">
    <location>
        <begin position="99"/>
        <end position="119"/>
    </location>
</feature>
<evidence type="ECO:0000256" key="5">
    <source>
        <dbReference type="ARBA" id="ARBA00022989"/>
    </source>
</evidence>
<dbReference type="RefSeq" id="WP_345199222.1">
    <property type="nucleotide sequence ID" value="NZ_BAABFL010000478.1"/>
</dbReference>
<dbReference type="InterPro" id="IPR020846">
    <property type="entry name" value="MFS_dom"/>
</dbReference>
<dbReference type="InterPro" id="IPR005829">
    <property type="entry name" value="Sugar_transporter_CS"/>
</dbReference>
<evidence type="ECO:0000256" key="1">
    <source>
        <dbReference type="ARBA" id="ARBA00004651"/>
    </source>
</evidence>
<evidence type="ECO:0000313" key="10">
    <source>
        <dbReference type="Proteomes" id="UP001500604"/>
    </source>
</evidence>
<accession>A0ABP8VAR8</accession>
<evidence type="ECO:0000313" key="9">
    <source>
        <dbReference type="EMBL" id="GAA4652624.1"/>
    </source>
</evidence>
<proteinExistence type="predicted"/>
<dbReference type="InterPro" id="IPR011701">
    <property type="entry name" value="MFS"/>
</dbReference>
<keyword evidence="6 7" id="KW-0472">Membrane</keyword>
<feature type="transmembrane region" description="Helical" evidence="7">
    <location>
        <begin position="214"/>
        <end position="234"/>
    </location>
</feature>
<gene>
    <name evidence="9" type="ORF">GCM10023116_49080</name>
</gene>
<evidence type="ECO:0000256" key="6">
    <source>
        <dbReference type="ARBA" id="ARBA00023136"/>
    </source>
</evidence>
<dbReference type="Pfam" id="PF07690">
    <property type="entry name" value="MFS_1"/>
    <property type="match status" value="1"/>
</dbReference>
<keyword evidence="3" id="KW-1003">Cell membrane</keyword>
<comment type="subcellular location">
    <subcellularLocation>
        <location evidence="1">Cell membrane</location>
        <topology evidence="1">Multi-pass membrane protein</topology>
    </subcellularLocation>
</comment>
<comment type="caution">
    <text evidence="9">The sequence shown here is derived from an EMBL/GenBank/DDBJ whole genome shotgun (WGS) entry which is preliminary data.</text>
</comment>
<feature type="transmembrane region" description="Helical" evidence="7">
    <location>
        <begin position="336"/>
        <end position="358"/>
    </location>
</feature>
<dbReference type="InterPro" id="IPR050171">
    <property type="entry name" value="MFS_Transporters"/>
</dbReference>
<dbReference type="PROSITE" id="PS00216">
    <property type="entry name" value="SUGAR_TRANSPORT_1"/>
    <property type="match status" value="1"/>
</dbReference>
<keyword evidence="2" id="KW-0813">Transport</keyword>
<feature type="transmembrane region" description="Helical" evidence="7">
    <location>
        <begin position="298"/>
        <end position="315"/>
    </location>
</feature>
<reference evidence="10" key="1">
    <citation type="journal article" date="2019" name="Int. J. Syst. Evol. Microbiol.">
        <title>The Global Catalogue of Microorganisms (GCM) 10K type strain sequencing project: providing services to taxonomists for standard genome sequencing and annotation.</title>
        <authorList>
            <consortium name="The Broad Institute Genomics Platform"/>
            <consortium name="The Broad Institute Genome Sequencing Center for Infectious Disease"/>
            <person name="Wu L."/>
            <person name="Ma J."/>
        </authorList>
    </citation>
    <scope>NUCLEOTIDE SEQUENCE [LARGE SCALE GENOMIC DNA]</scope>
    <source>
        <strain evidence="10">JCM 17805</strain>
    </source>
</reference>
<dbReference type="PANTHER" id="PTHR23517">
    <property type="entry name" value="RESISTANCE PROTEIN MDTM, PUTATIVE-RELATED-RELATED"/>
    <property type="match status" value="1"/>
</dbReference>
<dbReference type="SUPFAM" id="SSF103473">
    <property type="entry name" value="MFS general substrate transporter"/>
    <property type="match status" value="1"/>
</dbReference>
<dbReference type="Gene3D" id="3.30.70.100">
    <property type="match status" value="1"/>
</dbReference>
<dbReference type="Proteomes" id="UP001500604">
    <property type="component" value="Unassembled WGS sequence"/>
</dbReference>
<sequence length="450" mass="48336">MNQLEVRASLSLSAVFALRMLGLFMLLPVLAVYADTIEGSTPALIGLAIGAYGITQALLQIPAGLLSDRIGRKPVIIIGLAIFFLGSLLAAFSDSIVGIIAGRFLQGAGAVAAAITALLSDLTREQNRTKAMAMVGMSIGLSFCVAMVLGPLITRLTGIDGLFMVTAVAALAAMGIVAWGVPTPAIQKFNRETATITGQLSATLKDQQLLRLDVGIFILHFVLMGLFITVPLDLQNLAGLPREEHWWVYLLTMVLSFVAMVPFIVIGERKQCLKQVMVGAVALLLVAQVIAWSERDSLIGLIVSVFLFFAAFNFLEATLPSLVSRQAPAGNRGTAMGAYSTCQFLGAGLGGALSGVAYQSYGHIGVLVVCGSATAVWWLLVMTMRQPRYVTSLVMELFPVVPTEVIRVHEQIASVSGVKEVTVIVEEQTAYLKVDKRHLDQQRLRQFGEW</sequence>
<dbReference type="PROSITE" id="PS50850">
    <property type="entry name" value="MFS"/>
    <property type="match status" value="1"/>
</dbReference>
<feature type="transmembrane region" description="Helical" evidence="7">
    <location>
        <begin position="75"/>
        <end position="93"/>
    </location>
</feature>
<keyword evidence="5 7" id="KW-1133">Transmembrane helix</keyword>
<evidence type="ECO:0000256" key="3">
    <source>
        <dbReference type="ARBA" id="ARBA00022475"/>
    </source>
</evidence>
<feature type="transmembrane region" description="Helical" evidence="7">
    <location>
        <begin position="43"/>
        <end position="63"/>
    </location>
</feature>
<feature type="transmembrane region" description="Helical" evidence="7">
    <location>
        <begin position="364"/>
        <end position="381"/>
    </location>
</feature>
<name>A0ABP8VAR8_9GAMM</name>
<dbReference type="CDD" id="cd17472">
    <property type="entry name" value="MFS_YajR_like"/>
    <property type="match status" value="1"/>
</dbReference>
<feature type="transmembrane region" description="Helical" evidence="7">
    <location>
        <begin position="12"/>
        <end position="31"/>
    </location>
</feature>
<feature type="domain" description="Major facilitator superfamily (MFS) profile" evidence="8">
    <location>
        <begin position="8"/>
        <end position="389"/>
    </location>
</feature>
<dbReference type="PANTHER" id="PTHR23517:SF2">
    <property type="entry name" value="MULTIDRUG RESISTANCE PROTEIN MDTH"/>
    <property type="match status" value="1"/>
</dbReference>
<feature type="transmembrane region" description="Helical" evidence="7">
    <location>
        <begin position="273"/>
        <end position="292"/>
    </location>
</feature>
<protein>
    <submittedName>
        <fullName evidence="9">MFS transporter</fullName>
    </submittedName>
</protein>
<dbReference type="InterPro" id="IPR036259">
    <property type="entry name" value="MFS_trans_sf"/>
</dbReference>
<evidence type="ECO:0000256" key="7">
    <source>
        <dbReference type="SAM" id="Phobius"/>
    </source>
</evidence>
<keyword evidence="10" id="KW-1185">Reference proteome</keyword>
<dbReference type="EMBL" id="BAABFL010000478">
    <property type="protein sequence ID" value="GAA4652624.1"/>
    <property type="molecule type" value="Genomic_DNA"/>
</dbReference>
<organism evidence="9 10">
    <name type="scientific">Kistimonas scapharcae</name>
    <dbReference type="NCBI Taxonomy" id="1036133"/>
    <lineage>
        <taxon>Bacteria</taxon>
        <taxon>Pseudomonadati</taxon>
        <taxon>Pseudomonadota</taxon>
        <taxon>Gammaproteobacteria</taxon>
        <taxon>Oceanospirillales</taxon>
        <taxon>Endozoicomonadaceae</taxon>
        <taxon>Kistimonas</taxon>
    </lineage>
</organism>
<feature type="transmembrane region" description="Helical" evidence="7">
    <location>
        <begin position="131"/>
        <end position="153"/>
    </location>
</feature>
<keyword evidence="4 7" id="KW-0812">Transmembrane</keyword>
<feature type="transmembrane region" description="Helical" evidence="7">
    <location>
        <begin position="159"/>
        <end position="181"/>
    </location>
</feature>
<evidence type="ECO:0000256" key="4">
    <source>
        <dbReference type="ARBA" id="ARBA00022692"/>
    </source>
</evidence>
<dbReference type="Gene3D" id="1.20.1250.20">
    <property type="entry name" value="MFS general substrate transporter like domains"/>
    <property type="match status" value="1"/>
</dbReference>
<evidence type="ECO:0000256" key="2">
    <source>
        <dbReference type="ARBA" id="ARBA00022448"/>
    </source>
</evidence>
<feature type="transmembrane region" description="Helical" evidence="7">
    <location>
        <begin position="246"/>
        <end position="266"/>
    </location>
</feature>